<dbReference type="InterPro" id="IPR037359">
    <property type="entry name" value="NST/OST"/>
</dbReference>
<dbReference type="EMBL" id="FNYC01000003">
    <property type="protein sequence ID" value="SEI87667.1"/>
    <property type="molecule type" value="Genomic_DNA"/>
</dbReference>
<sequence length="328" mass="37833">MSCTMSNWILPEGLRTPDFIIGGAMKSGTTTLHYILGQHPQVFIPDREVNFYDIDNLFQHPDFNYFDGANWVSQRLEDDPERFWQWYASHFEGAGKDQLVGEDSTTYLSSEIAARRIAVQNKQLKLIILLRHPTERAYSQYWHLVRTGRAIYSFEDTLRYDPFSVLQRSLYLDQLNKFFRHVAPERVKVVIFEEFMADKQGALREICGHIGIDYRQLPPAAVEAHKNGSLVPRHPGFEVAKNRFFRAGGSMSYQARLPMNPALAGGHINFPRLVNIAHRRINPLVKAKPPAMKPSTHRLLDDYFERELDGLDELLGRPVLPIWFGHRG</sequence>
<keyword evidence="3" id="KW-1185">Reference proteome</keyword>
<dbReference type="Gene3D" id="3.40.50.300">
    <property type="entry name" value="P-loop containing nucleotide triphosphate hydrolases"/>
    <property type="match status" value="1"/>
</dbReference>
<dbReference type="GO" id="GO:0008146">
    <property type="term" value="F:sulfotransferase activity"/>
    <property type="evidence" value="ECO:0007669"/>
    <property type="project" value="InterPro"/>
</dbReference>
<gene>
    <name evidence="2" type="ORF">SAMN04487997_1899</name>
</gene>
<evidence type="ECO:0000256" key="1">
    <source>
        <dbReference type="ARBA" id="ARBA00022679"/>
    </source>
</evidence>
<name>A0A1H6UDD8_9GAMM</name>
<dbReference type="PANTHER" id="PTHR10605">
    <property type="entry name" value="HEPARAN SULFATE SULFOTRANSFERASE"/>
    <property type="match status" value="1"/>
</dbReference>
<dbReference type="Proteomes" id="UP000199420">
    <property type="component" value="Unassembled WGS sequence"/>
</dbReference>
<keyword evidence="1 2" id="KW-0808">Transferase</keyword>
<protein>
    <submittedName>
        <fullName evidence="2">Sulfotransferase family protein</fullName>
    </submittedName>
</protein>
<dbReference type="AlphaFoldDB" id="A0A1H6UDD8"/>
<dbReference type="PANTHER" id="PTHR10605:SF56">
    <property type="entry name" value="BIFUNCTIONAL HEPARAN SULFATE N-DEACETYLASE_N-SULFOTRANSFERASE"/>
    <property type="match status" value="1"/>
</dbReference>
<organism evidence="2 3">
    <name type="scientific">Frateuria terrea</name>
    <dbReference type="NCBI Taxonomy" id="529704"/>
    <lineage>
        <taxon>Bacteria</taxon>
        <taxon>Pseudomonadati</taxon>
        <taxon>Pseudomonadota</taxon>
        <taxon>Gammaproteobacteria</taxon>
        <taxon>Lysobacterales</taxon>
        <taxon>Rhodanobacteraceae</taxon>
        <taxon>Frateuria</taxon>
    </lineage>
</organism>
<reference evidence="2 3" key="1">
    <citation type="submission" date="2016-10" db="EMBL/GenBank/DDBJ databases">
        <authorList>
            <person name="de Groot N.N."/>
        </authorList>
    </citation>
    <scope>NUCLEOTIDE SEQUENCE [LARGE SCALE GENOMIC DNA]</scope>
    <source>
        <strain evidence="2 3">DSM 26515</strain>
    </source>
</reference>
<evidence type="ECO:0000313" key="2">
    <source>
        <dbReference type="EMBL" id="SEI87667.1"/>
    </source>
</evidence>
<dbReference type="STRING" id="529704.SAMN02927913_1825"/>
<proteinExistence type="predicted"/>
<accession>A0A1H6UDD8</accession>
<dbReference type="Pfam" id="PF13469">
    <property type="entry name" value="Sulfotransfer_3"/>
    <property type="match status" value="1"/>
</dbReference>
<dbReference type="SUPFAM" id="SSF52540">
    <property type="entry name" value="P-loop containing nucleoside triphosphate hydrolases"/>
    <property type="match status" value="1"/>
</dbReference>
<evidence type="ECO:0000313" key="3">
    <source>
        <dbReference type="Proteomes" id="UP000199420"/>
    </source>
</evidence>
<dbReference type="InterPro" id="IPR027417">
    <property type="entry name" value="P-loop_NTPase"/>
</dbReference>
<dbReference type="OrthoDB" id="9075305at2"/>